<organism evidence="8 9">
    <name type="scientific">Sphingobacterium wenxiniae</name>
    <dbReference type="NCBI Taxonomy" id="683125"/>
    <lineage>
        <taxon>Bacteria</taxon>
        <taxon>Pseudomonadati</taxon>
        <taxon>Bacteroidota</taxon>
        <taxon>Sphingobacteriia</taxon>
        <taxon>Sphingobacteriales</taxon>
        <taxon>Sphingobacteriaceae</taxon>
        <taxon>Sphingobacterium</taxon>
    </lineage>
</organism>
<dbReference type="OrthoDB" id="9792021at2"/>
<evidence type="ECO:0000313" key="8">
    <source>
        <dbReference type="EMBL" id="SFS74877.1"/>
    </source>
</evidence>
<evidence type="ECO:0000256" key="4">
    <source>
        <dbReference type="PROSITE-ProRule" id="PRU00473"/>
    </source>
</evidence>
<dbReference type="PRINTS" id="PR01021">
    <property type="entry name" value="OMPADOMAIN"/>
</dbReference>
<proteinExistence type="predicted"/>
<dbReference type="Proteomes" id="UP000198785">
    <property type="component" value="Unassembled WGS sequence"/>
</dbReference>
<dbReference type="RefSeq" id="WP_093364925.1">
    <property type="nucleotide sequence ID" value="NZ_FOZZ01000004.1"/>
</dbReference>
<comment type="subcellular location">
    <subcellularLocation>
        <location evidence="1">Cell outer membrane</location>
    </subcellularLocation>
</comment>
<name>A0A1I6SD65_9SPHI</name>
<evidence type="ECO:0000256" key="5">
    <source>
        <dbReference type="SAM" id="MobiDB-lite"/>
    </source>
</evidence>
<dbReference type="SUPFAM" id="SSF103088">
    <property type="entry name" value="OmpA-like"/>
    <property type="match status" value="1"/>
</dbReference>
<feature type="compositionally biased region" description="Low complexity" evidence="5">
    <location>
        <begin position="39"/>
        <end position="55"/>
    </location>
</feature>
<dbReference type="PROSITE" id="PS51257">
    <property type="entry name" value="PROKAR_LIPOPROTEIN"/>
    <property type="match status" value="1"/>
</dbReference>
<dbReference type="STRING" id="683125.SAMN05660206_104231"/>
<evidence type="ECO:0000256" key="3">
    <source>
        <dbReference type="ARBA" id="ARBA00023237"/>
    </source>
</evidence>
<keyword evidence="3" id="KW-0998">Cell outer membrane</keyword>
<keyword evidence="6" id="KW-0732">Signal</keyword>
<sequence>MKKQTVLYSLLFATALIVSCNSSNQSNKDNEQTQEEINTESSSSQVTEPQTESTTTTVFDINTIPISTADIGDFPFFTAPDGANYINNVKPKDFDFIVFVTPDNIYEVEGKTFRAYIHRDKKSDKEISGRYLFRSYEDAILAAGGVKVFEGRLKGDRLEQYKDLCTYGGSNGSIDVYNEEIVTYVIRRNDGNIYIAMEKKDFPSSSIQIVQEKAFEQTITKITSDKIVKDLNETGKSILYINFDVDKSNIKSDGKKVVDQIAKALKQEASLKISIEGHTDNTGNAAHNKKLSDDRANAVMSALVTDGIDKSRLTAQGFGAEKPLVANDSEENKAKNRRVELVKK</sequence>
<gene>
    <name evidence="8" type="ORF">SAMN05660206_104231</name>
</gene>
<feature type="chain" id="PRO_5011522127" evidence="6">
    <location>
        <begin position="25"/>
        <end position="344"/>
    </location>
</feature>
<feature type="domain" description="OmpA-like" evidence="7">
    <location>
        <begin position="230"/>
        <end position="344"/>
    </location>
</feature>
<dbReference type="Gene3D" id="3.30.1330.60">
    <property type="entry name" value="OmpA-like domain"/>
    <property type="match status" value="1"/>
</dbReference>
<accession>A0A1I6SD65</accession>
<dbReference type="PROSITE" id="PS51123">
    <property type="entry name" value="OMPA_2"/>
    <property type="match status" value="1"/>
</dbReference>
<dbReference type="EMBL" id="FOZZ01000004">
    <property type="protein sequence ID" value="SFS74877.1"/>
    <property type="molecule type" value="Genomic_DNA"/>
</dbReference>
<evidence type="ECO:0000313" key="9">
    <source>
        <dbReference type="Proteomes" id="UP000198785"/>
    </source>
</evidence>
<evidence type="ECO:0000256" key="6">
    <source>
        <dbReference type="SAM" id="SignalP"/>
    </source>
</evidence>
<evidence type="ECO:0000256" key="1">
    <source>
        <dbReference type="ARBA" id="ARBA00004442"/>
    </source>
</evidence>
<evidence type="ECO:0000259" key="7">
    <source>
        <dbReference type="PROSITE" id="PS51123"/>
    </source>
</evidence>
<keyword evidence="9" id="KW-1185">Reference proteome</keyword>
<dbReference type="InterPro" id="IPR006664">
    <property type="entry name" value="OMP_bac"/>
</dbReference>
<dbReference type="InterPro" id="IPR036737">
    <property type="entry name" value="OmpA-like_sf"/>
</dbReference>
<evidence type="ECO:0000256" key="2">
    <source>
        <dbReference type="ARBA" id="ARBA00023136"/>
    </source>
</evidence>
<dbReference type="InterPro" id="IPR006665">
    <property type="entry name" value="OmpA-like"/>
</dbReference>
<dbReference type="GO" id="GO:0009279">
    <property type="term" value="C:cell outer membrane"/>
    <property type="evidence" value="ECO:0007669"/>
    <property type="project" value="UniProtKB-SubCell"/>
</dbReference>
<protein>
    <submittedName>
        <fullName evidence="8">OmpA family protein</fullName>
    </submittedName>
</protein>
<dbReference type="CDD" id="cd07185">
    <property type="entry name" value="OmpA_C-like"/>
    <property type="match status" value="1"/>
</dbReference>
<dbReference type="PANTHER" id="PTHR30329:SF21">
    <property type="entry name" value="LIPOPROTEIN YIAD-RELATED"/>
    <property type="match status" value="1"/>
</dbReference>
<feature type="region of interest" description="Disordered" evidence="5">
    <location>
        <begin position="23"/>
        <end position="55"/>
    </location>
</feature>
<dbReference type="InterPro" id="IPR050330">
    <property type="entry name" value="Bact_OuterMem_StrucFunc"/>
</dbReference>
<dbReference type="AlphaFoldDB" id="A0A1I6SD65"/>
<dbReference type="Pfam" id="PF00691">
    <property type="entry name" value="OmpA"/>
    <property type="match status" value="1"/>
</dbReference>
<keyword evidence="2 4" id="KW-0472">Membrane</keyword>
<reference evidence="8 9" key="1">
    <citation type="submission" date="2016-10" db="EMBL/GenBank/DDBJ databases">
        <authorList>
            <person name="de Groot N.N."/>
        </authorList>
    </citation>
    <scope>NUCLEOTIDE SEQUENCE [LARGE SCALE GENOMIC DNA]</scope>
    <source>
        <strain evidence="8 9">DSM 22789</strain>
    </source>
</reference>
<feature type="signal peptide" evidence="6">
    <location>
        <begin position="1"/>
        <end position="24"/>
    </location>
</feature>
<dbReference type="PANTHER" id="PTHR30329">
    <property type="entry name" value="STATOR ELEMENT OF FLAGELLAR MOTOR COMPLEX"/>
    <property type="match status" value="1"/>
</dbReference>